<accession>A0AAW2LF78</accession>
<protein>
    <submittedName>
        <fullName evidence="7">Pectinesterase/pectinesterase inhibitor 46</fullName>
    </submittedName>
</protein>
<keyword evidence="3" id="KW-0063">Aspartyl esterase</keyword>
<dbReference type="GO" id="GO:0042545">
    <property type="term" value="P:cell wall modification"/>
    <property type="evidence" value="ECO:0007669"/>
    <property type="project" value="InterPro"/>
</dbReference>
<comment type="catalytic activity">
    <reaction evidence="5">
        <text>[(1-&gt;4)-alpha-D-galacturonosyl methyl ester](n) + n H2O = [(1-&gt;4)-alpha-D-galacturonosyl](n) + n methanol + n H(+)</text>
        <dbReference type="Rhea" id="RHEA:22380"/>
        <dbReference type="Rhea" id="RHEA-COMP:14570"/>
        <dbReference type="Rhea" id="RHEA-COMP:14573"/>
        <dbReference type="ChEBI" id="CHEBI:15377"/>
        <dbReference type="ChEBI" id="CHEBI:15378"/>
        <dbReference type="ChEBI" id="CHEBI:17790"/>
        <dbReference type="ChEBI" id="CHEBI:140522"/>
        <dbReference type="ChEBI" id="CHEBI:140523"/>
        <dbReference type="EC" id="3.1.1.11"/>
    </reaction>
</comment>
<evidence type="ECO:0000256" key="5">
    <source>
        <dbReference type="ARBA" id="ARBA00047928"/>
    </source>
</evidence>
<organism evidence="7">
    <name type="scientific">Sesamum angustifolium</name>
    <dbReference type="NCBI Taxonomy" id="2727405"/>
    <lineage>
        <taxon>Eukaryota</taxon>
        <taxon>Viridiplantae</taxon>
        <taxon>Streptophyta</taxon>
        <taxon>Embryophyta</taxon>
        <taxon>Tracheophyta</taxon>
        <taxon>Spermatophyta</taxon>
        <taxon>Magnoliopsida</taxon>
        <taxon>eudicotyledons</taxon>
        <taxon>Gunneridae</taxon>
        <taxon>Pentapetalae</taxon>
        <taxon>asterids</taxon>
        <taxon>lamiids</taxon>
        <taxon>Lamiales</taxon>
        <taxon>Pedaliaceae</taxon>
        <taxon>Sesamum</taxon>
    </lineage>
</organism>
<reference evidence="7" key="2">
    <citation type="journal article" date="2024" name="Plant">
        <title>Genomic evolution and insights into agronomic trait innovations of Sesamum species.</title>
        <authorList>
            <person name="Miao H."/>
            <person name="Wang L."/>
            <person name="Qu L."/>
            <person name="Liu H."/>
            <person name="Sun Y."/>
            <person name="Le M."/>
            <person name="Wang Q."/>
            <person name="Wei S."/>
            <person name="Zheng Y."/>
            <person name="Lin W."/>
            <person name="Duan Y."/>
            <person name="Cao H."/>
            <person name="Xiong S."/>
            <person name="Wang X."/>
            <person name="Wei L."/>
            <person name="Li C."/>
            <person name="Ma Q."/>
            <person name="Ju M."/>
            <person name="Zhao R."/>
            <person name="Li G."/>
            <person name="Mu C."/>
            <person name="Tian Q."/>
            <person name="Mei H."/>
            <person name="Zhang T."/>
            <person name="Gao T."/>
            <person name="Zhang H."/>
        </authorList>
    </citation>
    <scope>NUCLEOTIDE SEQUENCE</scope>
    <source>
        <strain evidence="7">G01</strain>
    </source>
</reference>
<dbReference type="SUPFAM" id="SSF51126">
    <property type="entry name" value="Pectin lyase-like"/>
    <property type="match status" value="1"/>
</dbReference>
<keyword evidence="4" id="KW-0961">Cell wall biogenesis/degradation</keyword>
<dbReference type="InterPro" id="IPR012334">
    <property type="entry name" value="Pectin_lyas_fold"/>
</dbReference>
<comment type="pathway">
    <text evidence="1">Glycan metabolism; pectin degradation; 2-dehydro-3-deoxy-D-gluconate from pectin: step 1/5.</text>
</comment>
<sequence length="143" mass="15563">MRISRTRTEYTSNSLAILSSFEESIGALGSVGRRRLMSLGGGDMPEWTIKAALKAVPGEKQEEDSFIVKKGVYVENVRVDKTKWNVMMVGDGKDATIISGSLNFVDGTPTFQTATFGVAGQGFIARDMGFRTQPAQPNTRPLL</sequence>
<dbReference type="Gene3D" id="2.160.20.10">
    <property type="entry name" value="Single-stranded right-handed beta-helix, Pectin lyase-like"/>
    <property type="match status" value="1"/>
</dbReference>
<evidence type="ECO:0000313" key="7">
    <source>
        <dbReference type="EMBL" id="KAL0317701.1"/>
    </source>
</evidence>
<dbReference type="AlphaFoldDB" id="A0AAW2LF78"/>
<evidence type="ECO:0000256" key="4">
    <source>
        <dbReference type="ARBA" id="ARBA00023316"/>
    </source>
</evidence>
<dbReference type="Pfam" id="PF01095">
    <property type="entry name" value="Pectinesterase"/>
    <property type="match status" value="1"/>
</dbReference>
<reference evidence="7" key="1">
    <citation type="submission" date="2020-06" db="EMBL/GenBank/DDBJ databases">
        <authorList>
            <person name="Li T."/>
            <person name="Hu X."/>
            <person name="Zhang T."/>
            <person name="Song X."/>
            <person name="Zhang H."/>
            <person name="Dai N."/>
            <person name="Sheng W."/>
            <person name="Hou X."/>
            <person name="Wei L."/>
        </authorList>
    </citation>
    <scope>NUCLEOTIDE SEQUENCE</scope>
    <source>
        <strain evidence="7">G01</strain>
        <tissue evidence="7">Leaf</tissue>
    </source>
</reference>
<dbReference type="EMBL" id="JACGWK010000014">
    <property type="protein sequence ID" value="KAL0317701.1"/>
    <property type="molecule type" value="Genomic_DNA"/>
</dbReference>
<evidence type="ECO:0000256" key="2">
    <source>
        <dbReference type="ARBA" id="ARBA00022801"/>
    </source>
</evidence>
<dbReference type="GO" id="GO:0030599">
    <property type="term" value="F:pectinesterase activity"/>
    <property type="evidence" value="ECO:0007669"/>
    <property type="project" value="UniProtKB-EC"/>
</dbReference>
<name>A0AAW2LF78_9LAMI</name>
<dbReference type="InterPro" id="IPR000070">
    <property type="entry name" value="Pectinesterase_cat"/>
</dbReference>
<dbReference type="PANTHER" id="PTHR31707">
    <property type="entry name" value="PECTINESTERASE"/>
    <property type="match status" value="1"/>
</dbReference>
<gene>
    <name evidence="7" type="ORF">Sangu_2184400</name>
</gene>
<evidence type="ECO:0000256" key="3">
    <source>
        <dbReference type="ARBA" id="ARBA00023085"/>
    </source>
</evidence>
<evidence type="ECO:0000256" key="1">
    <source>
        <dbReference type="ARBA" id="ARBA00005184"/>
    </source>
</evidence>
<feature type="domain" description="Pectinesterase catalytic" evidence="6">
    <location>
        <begin position="48"/>
        <end position="133"/>
    </location>
</feature>
<dbReference type="InterPro" id="IPR011050">
    <property type="entry name" value="Pectin_lyase_fold/virulence"/>
</dbReference>
<evidence type="ECO:0000259" key="6">
    <source>
        <dbReference type="Pfam" id="PF01095"/>
    </source>
</evidence>
<comment type="caution">
    <text evidence="7">The sequence shown here is derived from an EMBL/GenBank/DDBJ whole genome shotgun (WGS) entry which is preliminary data.</text>
</comment>
<keyword evidence="2" id="KW-0378">Hydrolase</keyword>
<proteinExistence type="predicted"/>